<keyword evidence="11" id="KW-0456">Lyase</keyword>
<dbReference type="Gene3D" id="1.10.8.50">
    <property type="match status" value="1"/>
</dbReference>
<dbReference type="GO" id="GO:0006284">
    <property type="term" value="P:base-excision repair"/>
    <property type="evidence" value="ECO:0007669"/>
    <property type="project" value="InterPro"/>
</dbReference>
<evidence type="ECO:0000256" key="2">
    <source>
        <dbReference type="ARBA" id="ARBA00009409"/>
    </source>
</evidence>
<evidence type="ECO:0000259" key="16">
    <source>
        <dbReference type="PROSITE" id="PS51066"/>
    </source>
</evidence>
<evidence type="ECO:0000256" key="9">
    <source>
        <dbReference type="ARBA" id="ARBA00023125"/>
    </source>
</evidence>
<evidence type="ECO:0000256" key="11">
    <source>
        <dbReference type="ARBA" id="ARBA00023239"/>
    </source>
</evidence>
<dbReference type="GO" id="GO:0000703">
    <property type="term" value="F:oxidized pyrimidine nucleobase lesion DNA N-glycosylase activity"/>
    <property type="evidence" value="ECO:0007669"/>
    <property type="project" value="TreeGrafter"/>
</dbReference>
<dbReference type="KEGG" id="mik:FOE78_08185"/>
<comment type="catalytic activity">
    <reaction evidence="14">
        <text>2'-deoxyribonucleotide-(2'-deoxyribose 5'-phosphate)-2'-deoxyribonucleotide-DNA = a 3'-end 2'-deoxyribonucleotide-(2,3-dehydro-2,3-deoxyribose 5'-phosphate)-DNA + a 5'-end 5'-phospho-2'-deoxyribonucleoside-DNA + H(+)</text>
        <dbReference type="Rhea" id="RHEA:66592"/>
        <dbReference type="Rhea" id="RHEA-COMP:13180"/>
        <dbReference type="Rhea" id="RHEA-COMP:16897"/>
        <dbReference type="Rhea" id="RHEA-COMP:17067"/>
        <dbReference type="ChEBI" id="CHEBI:15378"/>
        <dbReference type="ChEBI" id="CHEBI:136412"/>
        <dbReference type="ChEBI" id="CHEBI:157695"/>
        <dbReference type="ChEBI" id="CHEBI:167181"/>
        <dbReference type="EC" id="4.2.99.18"/>
    </reaction>
</comment>
<reference evidence="18 19" key="1">
    <citation type="submission" date="2019-07" db="EMBL/GenBank/DDBJ databases">
        <title>Microlunatus dokdonensis sp. nov. isolated from the rhizospheric soil of the wild plant Elymus tsukushiensis.</title>
        <authorList>
            <person name="Ghim S.-Y."/>
            <person name="Hwang Y.-J."/>
            <person name="Son J.-S."/>
            <person name="Shin J.-H."/>
        </authorList>
    </citation>
    <scope>NUCLEOTIDE SEQUENCE [LARGE SCALE GENOMIC DNA]</scope>
    <source>
        <strain evidence="18 19">KUDC0627</strain>
    </source>
</reference>
<evidence type="ECO:0000259" key="17">
    <source>
        <dbReference type="PROSITE" id="PS51068"/>
    </source>
</evidence>
<dbReference type="SUPFAM" id="SSF46946">
    <property type="entry name" value="S13-like H2TH domain"/>
    <property type="match status" value="1"/>
</dbReference>
<dbReference type="InterPro" id="IPR010663">
    <property type="entry name" value="Znf_FPG/IleRS"/>
</dbReference>
<keyword evidence="12" id="KW-0511">Multifunctional enzyme</keyword>
<evidence type="ECO:0000313" key="18">
    <source>
        <dbReference type="EMBL" id="QDP95880.1"/>
    </source>
</evidence>
<dbReference type="InterPro" id="IPR010979">
    <property type="entry name" value="Ribosomal_uS13-like_H2TH"/>
</dbReference>
<dbReference type="FunFam" id="1.10.8.50:FF:000003">
    <property type="entry name" value="Formamidopyrimidine-DNA glycosylase"/>
    <property type="match status" value="1"/>
</dbReference>
<accession>A0A516PXI1</accession>
<dbReference type="EC" id="4.2.99.18" evidence="3"/>
<keyword evidence="9" id="KW-0238">DNA-binding</keyword>
<evidence type="ECO:0000256" key="10">
    <source>
        <dbReference type="ARBA" id="ARBA00023204"/>
    </source>
</evidence>
<protein>
    <recommendedName>
        <fullName evidence="3">DNA-(apurinic or apyrimidinic site) lyase</fullName>
        <ecNumber evidence="3">4.2.99.18</ecNumber>
    </recommendedName>
</protein>
<dbReference type="InterPro" id="IPR012319">
    <property type="entry name" value="FPG_cat"/>
</dbReference>
<name>A0A516PXI1_9ACTN</name>
<dbReference type="GO" id="GO:0140078">
    <property type="term" value="F:class I DNA-(apurinic or apyrimidinic site) endonuclease activity"/>
    <property type="evidence" value="ECO:0007669"/>
    <property type="project" value="UniProtKB-EC"/>
</dbReference>
<evidence type="ECO:0000256" key="3">
    <source>
        <dbReference type="ARBA" id="ARBA00012720"/>
    </source>
</evidence>
<dbReference type="InterPro" id="IPR000214">
    <property type="entry name" value="Znf_DNA_glyclase/AP_lyase"/>
</dbReference>
<evidence type="ECO:0000256" key="1">
    <source>
        <dbReference type="ARBA" id="ARBA00001947"/>
    </source>
</evidence>
<dbReference type="EMBL" id="CP041692">
    <property type="protein sequence ID" value="QDP95880.1"/>
    <property type="molecule type" value="Genomic_DNA"/>
</dbReference>
<feature type="domain" description="FPG-type" evidence="16">
    <location>
        <begin position="231"/>
        <end position="265"/>
    </location>
</feature>
<dbReference type="Gene3D" id="3.20.190.10">
    <property type="entry name" value="MutM-like, N-terminal"/>
    <property type="match status" value="1"/>
</dbReference>
<dbReference type="PROSITE" id="PS51066">
    <property type="entry name" value="ZF_FPG_2"/>
    <property type="match status" value="1"/>
</dbReference>
<dbReference type="OrthoDB" id="9800855at2"/>
<dbReference type="InterPro" id="IPR015886">
    <property type="entry name" value="H2TH_FPG"/>
</dbReference>
<evidence type="ECO:0000256" key="15">
    <source>
        <dbReference type="PROSITE-ProRule" id="PRU00391"/>
    </source>
</evidence>
<evidence type="ECO:0000313" key="19">
    <source>
        <dbReference type="Proteomes" id="UP000319263"/>
    </source>
</evidence>
<dbReference type="GO" id="GO:0003684">
    <property type="term" value="F:damaged DNA binding"/>
    <property type="evidence" value="ECO:0007669"/>
    <property type="project" value="InterPro"/>
</dbReference>
<dbReference type="GO" id="GO:0008534">
    <property type="term" value="F:oxidized purine nucleobase lesion DNA N-glycosylase activity"/>
    <property type="evidence" value="ECO:0007669"/>
    <property type="project" value="UniProtKB-ARBA"/>
</dbReference>
<dbReference type="PANTHER" id="PTHR42697">
    <property type="entry name" value="ENDONUCLEASE 8"/>
    <property type="match status" value="1"/>
</dbReference>
<comment type="cofactor">
    <cofactor evidence="1">
        <name>Zn(2+)</name>
        <dbReference type="ChEBI" id="CHEBI:29105"/>
    </cofactor>
</comment>
<dbReference type="AlphaFoldDB" id="A0A516PXI1"/>
<dbReference type="PROSITE" id="PS01242">
    <property type="entry name" value="ZF_FPG_1"/>
    <property type="match status" value="1"/>
</dbReference>
<evidence type="ECO:0000256" key="8">
    <source>
        <dbReference type="ARBA" id="ARBA00022833"/>
    </source>
</evidence>
<dbReference type="SUPFAM" id="SSF81624">
    <property type="entry name" value="N-terminal domain of MutM-like DNA repair proteins"/>
    <property type="match status" value="1"/>
</dbReference>
<evidence type="ECO:0000256" key="4">
    <source>
        <dbReference type="ARBA" id="ARBA00022723"/>
    </source>
</evidence>
<dbReference type="GO" id="GO:0008270">
    <property type="term" value="F:zinc ion binding"/>
    <property type="evidence" value="ECO:0007669"/>
    <property type="project" value="UniProtKB-KW"/>
</dbReference>
<keyword evidence="5" id="KW-0227">DNA damage</keyword>
<gene>
    <name evidence="18" type="ORF">FOE78_08185</name>
</gene>
<keyword evidence="6 15" id="KW-0863">Zinc-finger</keyword>
<organism evidence="18 19">
    <name type="scientific">Microlunatus elymi</name>
    <dbReference type="NCBI Taxonomy" id="2596828"/>
    <lineage>
        <taxon>Bacteria</taxon>
        <taxon>Bacillati</taxon>
        <taxon>Actinomycetota</taxon>
        <taxon>Actinomycetes</taxon>
        <taxon>Propionibacteriales</taxon>
        <taxon>Propionibacteriaceae</taxon>
        <taxon>Microlunatus</taxon>
    </lineage>
</organism>
<dbReference type="PANTHER" id="PTHR42697:SF3">
    <property type="entry name" value="ENDONUCLEASE 8 1"/>
    <property type="match status" value="1"/>
</dbReference>
<dbReference type="Pfam" id="PF01149">
    <property type="entry name" value="Fapy_DNA_glyco"/>
    <property type="match status" value="1"/>
</dbReference>
<keyword evidence="7" id="KW-0378">Hydrolase</keyword>
<dbReference type="GO" id="GO:0006979">
    <property type="term" value="P:response to oxidative stress"/>
    <property type="evidence" value="ECO:0007669"/>
    <property type="project" value="UniProtKB-ARBA"/>
</dbReference>
<evidence type="ECO:0000256" key="13">
    <source>
        <dbReference type="ARBA" id="ARBA00023295"/>
    </source>
</evidence>
<dbReference type="InterPro" id="IPR035937">
    <property type="entry name" value="FPG_N"/>
</dbReference>
<dbReference type="SUPFAM" id="SSF57716">
    <property type="entry name" value="Glucocorticoid receptor-like (DNA-binding domain)"/>
    <property type="match status" value="1"/>
</dbReference>
<feature type="domain" description="Formamidopyrimidine-DNA glycosylase catalytic" evidence="17">
    <location>
        <begin position="1"/>
        <end position="96"/>
    </location>
</feature>
<dbReference type="Proteomes" id="UP000319263">
    <property type="component" value="Chromosome"/>
</dbReference>
<evidence type="ECO:0000256" key="7">
    <source>
        <dbReference type="ARBA" id="ARBA00022801"/>
    </source>
</evidence>
<dbReference type="PROSITE" id="PS51068">
    <property type="entry name" value="FPG_CAT"/>
    <property type="match status" value="1"/>
</dbReference>
<dbReference type="GO" id="GO:0003690">
    <property type="term" value="F:double-stranded DNA binding"/>
    <property type="evidence" value="ECO:0007669"/>
    <property type="project" value="UniProtKB-ARBA"/>
</dbReference>
<proteinExistence type="inferred from homology"/>
<evidence type="ECO:0000256" key="5">
    <source>
        <dbReference type="ARBA" id="ARBA00022763"/>
    </source>
</evidence>
<dbReference type="SMART" id="SM01232">
    <property type="entry name" value="H2TH"/>
    <property type="match status" value="1"/>
</dbReference>
<dbReference type="SMART" id="SM00898">
    <property type="entry name" value="Fapy_DNA_glyco"/>
    <property type="match status" value="1"/>
</dbReference>
<sequence>MPEGHTLHRLALDLTDAFAGTKPQVSSPQGRFADSAALLNGRECRGADAHGKHLFVDFDDQLLHIHLGLIGKLRLAPPAPPLGQVRVRLATPQVAADLTGPQLCVVRTPAEVRAELARLGPDPLQPDADPERAWNRIHRSGKPIAALLMDQTVLSGVGNVYRAEVLFRQRIRPHVEGRKLARQSWLAIWDDLVTLMPQGVVDNRIDTVRGEHSPEAMGRPPRVDDHGGEVYVYRRAQLPCHVCGSRIRTEVLEGRNLFWCGRCQRRN</sequence>
<dbReference type="Pfam" id="PF06831">
    <property type="entry name" value="H2TH"/>
    <property type="match status" value="1"/>
</dbReference>
<evidence type="ECO:0000256" key="14">
    <source>
        <dbReference type="ARBA" id="ARBA00044632"/>
    </source>
</evidence>
<evidence type="ECO:0000256" key="6">
    <source>
        <dbReference type="ARBA" id="ARBA00022771"/>
    </source>
</evidence>
<dbReference type="InterPro" id="IPR015887">
    <property type="entry name" value="DNA_glyclase_Znf_dom_DNA_BS"/>
</dbReference>
<keyword evidence="4" id="KW-0479">Metal-binding</keyword>
<evidence type="ECO:0000256" key="12">
    <source>
        <dbReference type="ARBA" id="ARBA00023268"/>
    </source>
</evidence>
<keyword evidence="8" id="KW-0862">Zinc</keyword>
<dbReference type="Pfam" id="PF06827">
    <property type="entry name" value="zf-FPG_IleRS"/>
    <property type="match status" value="1"/>
</dbReference>
<keyword evidence="10" id="KW-0234">DNA repair</keyword>
<keyword evidence="19" id="KW-1185">Reference proteome</keyword>
<comment type="similarity">
    <text evidence="2">Belongs to the FPG family.</text>
</comment>
<keyword evidence="13" id="KW-0326">Glycosidase</keyword>
<dbReference type="CDD" id="cd08970">
    <property type="entry name" value="AcNei1_N"/>
    <property type="match status" value="1"/>
</dbReference>